<dbReference type="FunFam" id="3.40.1160.10:FF:000001">
    <property type="entry name" value="Uridylate kinase"/>
    <property type="match status" value="1"/>
</dbReference>
<comment type="subunit">
    <text evidence="11">Homohexamer.</text>
</comment>
<evidence type="ECO:0000259" key="12">
    <source>
        <dbReference type="Pfam" id="PF00696"/>
    </source>
</evidence>
<accession>A0A1H6KCY1</accession>
<keyword evidence="8 11" id="KW-0067">ATP-binding</keyword>
<dbReference type="InterPro" id="IPR015963">
    <property type="entry name" value="Uridylate_kinase_bac"/>
</dbReference>
<keyword evidence="5 11" id="KW-0808">Transferase</keyword>
<feature type="binding site" evidence="11">
    <location>
        <position position="169"/>
    </location>
    <ligand>
        <name>ATP</name>
        <dbReference type="ChEBI" id="CHEBI:30616"/>
    </ligand>
</feature>
<dbReference type="GO" id="GO:0005524">
    <property type="term" value="F:ATP binding"/>
    <property type="evidence" value="ECO:0007669"/>
    <property type="project" value="UniProtKB-KW"/>
</dbReference>
<dbReference type="RefSeq" id="WP_090715453.1">
    <property type="nucleotide sequence ID" value="NZ_CAESAP020000377.1"/>
</dbReference>
<dbReference type="InterPro" id="IPR001048">
    <property type="entry name" value="Asp/Glu/Uridylate_kinase"/>
</dbReference>
<protein>
    <recommendedName>
        <fullName evidence="11">Uridylate kinase</fullName>
        <shortName evidence="11">UK</shortName>
        <ecNumber evidence="11">2.7.4.22</ecNumber>
    </recommendedName>
    <alternativeName>
        <fullName evidence="11">Uridine monophosphate kinase</fullName>
        <shortName evidence="11">UMP kinase</shortName>
        <shortName evidence="11">UMPK</shortName>
    </alternativeName>
</protein>
<comment type="activity regulation">
    <text evidence="11">Inhibited by UTP.</text>
</comment>
<proteinExistence type="inferred from homology"/>
<keyword evidence="9 11" id="KW-0665">Pyrimidine biosynthesis</keyword>
<name>A0A1H6KCY1_9GAMM</name>
<dbReference type="UniPathway" id="UPA00159">
    <property type="reaction ID" value="UER00275"/>
</dbReference>
<comment type="caution">
    <text evidence="11">Lacks conserved residue(s) required for the propagation of feature annotation.</text>
</comment>
<evidence type="ECO:0000256" key="4">
    <source>
        <dbReference type="ARBA" id="ARBA00022490"/>
    </source>
</evidence>
<dbReference type="EMBL" id="CDSC02000143">
    <property type="protein sequence ID" value="SEH73246.1"/>
    <property type="molecule type" value="Genomic_DNA"/>
</dbReference>
<evidence type="ECO:0000256" key="9">
    <source>
        <dbReference type="ARBA" id="ARBA00022975"/>
    </source>
</evidence>
<keyword evidence="4 11" id="KW-0963">Cytoplasm</keyword>
<evidence type="ECO:0000256" key="3">
    <source>
        <dbReference type="ARBA" id="ARBA00007614"/>
    </source>
</evidence>
<dbReference type="GO" id="GO:0044210">
    <property type="term" value="P:'de novo' CTP biosynthetic process"/>
    <property type="evidence" value="ECO:0007669"/>
    <property type="project" value="UniProtKB-UniRule"/>
</dbReference>
<dbReference type="EMBL" id="CVUD02000224">
    <property type="protein sequence ID" value="SEH90241.1"/>
    <property type="molecule type" value="Genomic_DNA"/>
</dbReference>
<evidence type="ECO:0000256" key="5">
    <source>
        <dbReference type="ARBA" id="ARBA00022679"/>
    </source>
</evidence>
<dbReference type="PANTHER" id="PTHR42833">
    <property type="entry name" value="URIDYLATE KINASE"/>
    <property type="match status" value="1"/>
</dbReference>
<dbReference type="InterPro" id="IPR011817">
    <property type="entry name" value="Uridylate_kinase"/>
</dbReference>
<evidence type="ECO:0000256" key="11">
    <source>
        <dbReference type="HAMAP-Rule" id="MF_01220"/>
    </source>
</evidence>
<dbReference type="OrthoDB" id="9807458at2"/>
<evidence type="ECO:0000313" key="14">
    <source>
        <dbReference type="EMBL" id="SEH90241.1"/>
    </source>
</evidence>
<dbReference type="Gene3D" id="3.40.1160.10">
    <property type="entry name" value="Acetylglutamate kinase-like"/>
    <property type="match status" value="1"/>
</dbReference>
<evidence type="ECO:0000256" key="8">
    <source>
        <dbReference type="ARBA" id="ARBA00022840"/>
    </source>
</evidence>
<dbReference type="Proteomes" id="UP000198559">
    <property type="component" value="Unassembled WGS sequence"/>
</dbReference>
<feature type="binding site" evidence="11">
    <location>
        <position position="160"/>
    </location>
    <ligand>
        <name>ATP</name>
        <dbReference type="ChEBI" id="CHEBI:30616"/>
    </ligand>
</feature>
<dbReference type="EC" id="2.7.4.22" evidence="11"/>
<evidence type="ECO:0000313" key="13">
    <source>
        <dbReference type="EMBL" id="SEH73246.1"/>
    </source>
</evidence>
<dbReference type="PANTHER" id="PTHR42833:SF4">
    <property type="entry name" value="URIDYLATE KINASE PUMPKIN, CHLOROPLASTIC"/>
    <property type="match status" value="1"/>
</dbReference>
<dbReference type="Pfam" id="PF00696">
    <property type="entry name" value="AA_kinase"/>
    <property type="match status" value="1"/>
</dbReference>
<evidence type="ECO:0000313" key="15">
    <source>
        <dbReference type="Proteomes" id="UP000198559"/>
    </source>
</evidence>
<dbReference type="GO" id="GO:0033862">
    <property type="term" value="F:UMP kinase activity"/>
    <property type="evidence" value="ECO:0007669"/>
    <property type="project" value="UniProtKB-EC"/>
</dbReference>
<dbReference type="PIRSF" id="PIRSF005650">
    <property type="entry name" value="Uridylate_kin"/>
    <property type="match status" value="1"/>
</dbReference>
<feature type="binding site" evidence="11">
    <location>
        <begin position="133"/>
        <end position="140"/>
    </location>
    <ligand>
        <name>UMP</name>
        <dbReference type="ChEBI" id="CHEBI:57865"/>
    </ligand>
</feature>
<dbReference type="HAMAP" id="MF_01220_B">
    <property type="entry name" value="PyrH_B"/>
    <property type="match status" value="1"/>
</dbReference>
<evidence type="ECO:0000313" key="16">
    <source>
        <dbReference type="Proteomes" id="UP000198988"/>
    </source>
</evidence>
<keyword evidence="7 11" id="KW-0418">Kinase</keyword>
<dbReference type="Proteomes" id="UP000198988">
    <property type="component" value="Unassembled WGS sequence"/>
</dbReference>
<sequence>MNKYKRILLKLSGEALAKDGNTVDSNTLSQVVDIIKSALKQKVEVGIVVGGGNIFRGAALAQAGMNRVTGDHMGMLATVINALAIGDACKRANIDAIVMSGFPIGGGVCDPVDHNKAKQALSMGKVVIFSAGTGSPCFTTDTGAVLRAIEIEADIVFKATKVDGVYTHDPMKNPKATRYKTLSFNEAIEKNLKIMDTAAFSLCREHGLDICVFSMLEDANTLSDILDGKPSGTIVHL</sequence>
<evidence type="ECO:0000256" key="2">
    <source>
        <dbReference type="ARBA" id="ARBA00004791"/>
    </source>
</evidence>
<feature type="binding site" evidence="11">
    <location>
        <position position="71"/>
    </location>
    <ligand>
        <name>UMP</name>
        <dbReference type="ChEBI" id="CHEBI:57865"/>
    </ligand>
</feature>
<dbReference type="InterPro" id="IPR036393">
    <property type="entry name" value="AceGlu_kinase-like_sf"/>
</dbReference>
<comment type="similarity">
    <text evidence="3 11">Belongs to the UMP kinase family.</text>
</comment>
<dbReference type="GO" id="GO:0005829">
    <property type="term" value="C:cytosol"/>
    <property type="evidence" value="ECO:0007669"/>
    <property type="project" value="TreeGrafter"/>
</dbReference>
<keyword evidence="6 11" id="KW-0547">Nucleotide-binding</keyword>
<dbReference type="CDD" id="cd04254">
    <property type="entry name" value="AAK_UMPK-PyrH-Ec"/>
    <property type="match status" value="1"/>
</dbReference>
<evidence type="ECO:0000256" key="10">
    <source>
        <dbReference type="ARBA" id="ARBA00047767"/>
    </source>
</evidence>
<feature type="binding site" evidence="11">
    <location>
        <position position="52"/>
    </location>
    <ligand>
        <name>ATP</name>
        <dbReference type="ChEBI" id="CHEBI:30616"/>
    </ligand>
</feature>
<feature type="binding site" evidence="11">
    <location>
        <position position="51"/>
    </location>
    <ligand>
        <name>UMP</name>
        <dbReference type="ChEBI" id="CHEBI:57865"/>
    </ligand>
</feature>
<dbReference type="AlphaFoldDB" id="A0A1H6KCY1"/>
<organism evidence="13 16">
    <name type="scientific">Bathymodiolus azoricus thioautotrophic gill symbiont</name>
    <dbReference type="NCBI Taxonomy" id="235205"/>
    <lineage>
        <taxon>Bacteria</taxon>
        <taxon>Pseudomonadati</taxon>
        <taxon>Pseudomonadota</taxon>
        <taxon>Gammaproteobacteria</taxon>
        <taxon>sulfur-oxidizing symbionts</taxon>
    </lineage>
</organism>
<feature type="binding site" evidence="11">
    <location>
        <position position="56"/>
    </location>
    <ligand>
        <name>ATP</name>
        <dbReference type="ChEBI" id="CHEBI:30616"/>
    </ligand>
</feature>
<comment type="function">
    <text evidence="11">Catalyzes the reversible phosphorylation of UMP to UDP.</text>
</comment>
<dbReference type="STRING" id="235205.BAZSYMB_SCAFFOLD00016_12"/>
<comment type="subcellular location">
    <subcellularLocation>
        <location evidence="1 11">Cytoplasm</location>
    </subcellularLocation>
</comment>
<feature type="domain" description="Aspartate/glutamate/uridylate kinase" evidence="12">
    <location>
        <begin position="5"/>
        <end position="214"/>
    </location>
</feature>
<reference evidence="13" key="2">
    <citation type="submission" date="2016-06" db="EMBL/GenBank/DDBJ databases">
        <authorList>
            <person name="Olsen C.W."/>
            <person name="Carey S."/>
            <person name="Hinshaw L."/>
            <person name="Karasin A.I."/>
        </authorList>
    </citation>
    <scope>NUCLEOTIDE SEQUENCE [LARGE SCALE GENOMIC DNA]</scope>
    <source>
        <strain evidence="13">BazSymA</strain>
        <strain evidence="14">BazSymB</strain>
    </source>
</reference>
<feature type="binding site" evidence="11">
    <location>
        <begin position="10"/>
        <end position="13"/>
    </location>
    <ligand>
        <name>ATP</name>
        <dbReference type="ChEBI" id="CHEBI:30616"/>
    </ligand>
</feature>
<feature type="binding site" evidence="11">
    <location>
        <position position="166"/>
    </location>
    <ligand>
        <name>ATP</name>
        <dbReference type="ChEBI" id="CHEBI:30616"/>
    </ligand>
</feature>
<gene>
    <name evidence="11" type="primary">pyrH</name>
    <name evidence="13" type="ORF">BAZSYMA_ACONTIG00281_7</name>
    <name evidence="14" type="ORF">BAZSYMB_SCAFFOLD00016_12</name>
</gene>
<evidence type="ECO:0000256" key="7">
    <source>
        <dbReference type="ARBA" id="ARBA00022777"/>
    </source>
</evidence>
<comment type="catalytic activity">
    <reaction evidence="10 11">
        <text>UMP + ATP = UDP + ADP</text>
        <dbReference type="Rhea" id="RHEA:24400"/>
        <dbReference type="ChEBI" id="CHEBI:30616"/>
        <dbReference type="ChEBI" id="CHEBI:57865"/>
        <dbReference type="ChEBI" id="CHEBI:58223"/>
        <dbReference type="ChEBI" id="CHEBI:456216"/>
        <dbReference type="EC" id="2.7.4.22"/>
    </reaction>
</comment>
<reference evidence="15 16" key="1">
    <citation type="submission" date="2016-06" db="EMBL/GenBank/DDBJ databases">
        <authorList>
            <person name="Petersen J."/>
            <person name="Sayavedra L."/>
        </authorList>
    </citation>
    <scope>NUCLEOTIDE SEQUENCE [LARGE SCALE GENOMIC DNA]</scope>
    <source>
        <strain evidence="16">BazSymA</strain>
        <strain evidence="15">BazSymB</strain>
    </source>
</reference>
<dbReference type="GO" id="GO:0006225">
    <property type="term" value="P:UDP biosynthetic process"/>
    <property type="evidence" value="ECO:0007669"/>
    <property type="project" value="TreeGrafter"/>
</dbReference>
<comment type="pathway">
    <text evidence="2 11">Pyrimidine metabolism; CTP biosynthesis via de novo pathway; UDP from UMP (UMPK route): step 1/1.</text>
</comment>
<dbReference type="SUPFAM" id="SSF53633">
    <property type="entry name" value="Carbamate kinase-like"/>
    <property type="match status" value="1"/>
</dbReference>
<evidence type="ECO:0000256" key="1">
    <source>
        <dbReference type="ARBA" id="ARBA00004496"/>
    </source>
</evidence>
<evidence type="ECO:0000256" key="6">
    <source>
        <dbReference type="ARBA" id="ARBA00022741"/>
    </source>
</evidence>
<dbReference type="NCBIfam" id="TIGR02075">
    <property type="entry name" value="pyrH_bact"/>
    <property type="match status" value="1"/>
</dbReference>